<dbReference type="AlphaFoldDB" id="A0A266Q4V2"/>
<evidence type="ECO:0000313" key="1">
    <source>
        <dbReference type="EMBL" id="OZY84897.1"/>
    </source>
</evidence>
<gene>
    <name evidence="1" type="ORF">CBP51_17190</name>
</gene>
<organism evidence="1 2">
    <name type="scientific">Cellvibrio mixtus</name>
    <dbReference type="NCBI Taxonomy" id="39650"/>
    <lineage>
        <taxon>Bacteria</taxon>
        <taxon>Pseudomonadati</taxon>
        <taxon>Pseudomonadota</taxon>
        <taxon>Gammaproteobacteria</taxon>
        <taxon>Cellvibrionales</taxon>
        <taxon>Cellvibrionaceae</taxon>
        <taxon>Cellvibrio</taxon>
    </lineage>
</organism>
<keyword evidence="2" id="KW-1185">Reference proteome</keyword>
<name>A0A266Q4V2_9GAMM</name>
<comment type="caution">
    <text evidence="1">The sequence shown here is derived from an EMBL/GenBank/DDBJ whole genome shotgun (WGS) entry which is preliminary data.</text>
</comment>
<reference evidence="2" key="1">
    <citation type="submission" date="2017-05" db="EMBL/GenBank/DDBJ databases">
        <authorList>
            <person name="Barney B.M."/>
        </authorList>
    </citation>
    <scope>NUCLEOTIDE SEQUENCE [LARGE SCALE GENOMIC DNA]</scope>
    <source>
        <strain evidence="2">PSBB022</strain>
    </source>
</reference>
<accession>A0A266Q4V2</accession>
<sequence length="145" mass="16623">MLKLLLPILFPSWRFFSSIGPSPRVDVAFVSEKNAEPQVWLPFRPLPEVVGFAAGVRRLFHNPAWNEQLYINTCAEHLFEEPSDFYAQEIGVRLVRSVFNKEISVDNTVRYLMFRIRAITVEAGQVRNEVVFISQPFLLQAAGGR</sequence>
<protein>
    <submittedName>
        <fullName evidence="1">Uncharacterized protein</fullName>
    </submittedName>
</protein>
<dbReference type="EMBL" id="NHNI01000002">
    <property type="protein sequence ID" value="OZY84897.1"/>
    <property type="molecule type" value="Genomic_DNA"/>
</dbReference>
<dbReference type="Proteomes" id="UP000216101">
    <property type="component" value="Unassembled WGS sequence"/>
</dbReference>
<proteinExistence type="predicted"/>
<dbReference type="RefSeq" id="WP_094985877.1">
    <property type="nucleotide sequence ID" value="NZ_NHNI01000002.1"/>
</dbReference>
<evidence type="ECO:0000313" key="2">
    <source>
        <dbReference type="Proteomes" id="UP000216101"/>
    </source>
</evidence>